<dbReference type="AlphaFoldDB" id="A0AAN6UQD0"/>
<organism evidence="1 2">
    <name type="scientific">Trichocladium antarcticum</name>
    <dbReference type="NCBI Taxonomy" id="1450529"/>
    <lineage>
        <taxon>Eukaryota</taxon>
        <taxon>Fungi</taxon>
        <taxon>Dikarya</taxon>
        <taxon>Ascomycota</taxon>
        <taxon>Pezizomycotina</taxon>
        <taxon>Sordariomycetes</taxon>
        <taxon>Sordariomycetidae</taxon>
        <taxon>Sordariales</taxon>
        <taxon>Chaetomiaceae</taxon>
        <taxon>Trichocladium</taxon>
    </lineage>
</organism>
<dbReference type="InterPro" id="IPR032710">
    <property type="entry name" value="NTF2-like_dom_sf"/>
</dbReference>
<sequence>MGPSQPGGESGYEPFYPTNVPIPSSVKQFISSFFEISDDPDATDAWVRSFQDGATVVMGNETARGTKDIRKLRRRMWGDVEARKHRLCKVFPAHFSAAADVAVAPPNEAEFMLFGVVAYRLRDGRGDAVASWAAHAQIQRDGLVAPWRFSFYRVYIQK</sequence>
<comment type="caution">
    <text evidence="1">The sequence shown here is derived from an EMBL/GenBank/DDBJ whole genome shotgun (WGS) entry which is preliminary data.</text>
</comment>
<dbReference type="SUPFAM" id="SSF54427">
    <property type="entry name" value="NTF2-like"/>
    <property type="match status" value="1"/>
</dbReference>
<proteinExistence type="predicted"/>
<name>A0AAN6UQD0_9PEZI</name>
<accession>A0AAN6UQD0</accession>
<dbReference type="EMBL" id="MU853402">
    <property type="protein sequence ID" value="KAK4137267.1"/>
    <property type="molecule type" value="Genomic_DNA"/>
</dbReference>
<evidence type="ECO:0008006" key="3">
    <source>
        <dbReference type="Google" id="ProtNLM"/>
    </source>
</evidence>
<reference evidence="1" key="2">
    <citation type="submission" date="2023-05" db="EMBL/GenBank/DDBJ databases">
        <authorList>
            <consortium name="Lawrence Berkeley National Laboratory"/>
            <person name="Steindorff A."/>
            <person name="Hensen N."/>
            <person name="Bonometti L."/>
            <person name="Westerberg I."/>
            <person name="Brannstrom I.O."/>
            <person name="Guillou S."/>
            <person name="Cros-Aarteil S."/>
            <person name="Calhoun S."/>
            <person name="Haridas S."/>
            <person name="Kuo A."/>
            <person name="Mondo S."/>
            <person name="Pangilinan J."/>
            <person name="Riley R."/>
            <person name="Labutti K."/>
            <person name="Andreopoulos B."/>
            <person name="Lipzen A."/>
            <person name="Chen C."/>
            <person name="Yanf M."/>
            <person name="Daum C."/>
            <person name="Ng V."/>
            <person name="Clum A."/>
            <person name="Ohm R."/>
            <person name="Martin F."/>
            <person name="Silar P."/>
            <person name="Natvig D."/>
            <person name="Lalanne C."/>
            <person name="Gautier V."/>
            <person name="Ament-Velasquez S.L."/>
            <person name="Kruys A."/>
            <person name="Hutchinson M.I."/>
            <person name="Powell A.J."/>
            <person name="Barry K."/>
            <person name="Miller A.N."/>
            <person name="Grigoriev I.V."/>
            <person name="Debuchy R."/>
            <person name="Gladieux P."/>
            <person name="Thoren M.H."/>
            <person name="Johannesson H."/>
        </authorList>
    </citation>
    <scope>NUCLEOTIDE SEQUENCE</scope>
    <source>
        <strain evidence="1">CBS 123565</strain>
    </source>
</reference>
<keyword evidence="2" id="KW-1185">Reference proteome</keyword>
<evidence type="ECO:0000313" key="1">
    <source>
        <dbReference type="EMBL" id="KAK4137267.1"/>
    </source>
</evidence>
<dbReference type="PANTHER" id="PTHR39401">
    <property type="entry name" value="SNOAL-LIKE DOMAIN-CONTAINING PROTEIN"/>
    <property type="match status" value="1"/>
</dbReference>
<gene>
    <name evidence="1" type="ORF">BT67DRAFT_459916</name>
</gene>
<dbReference type="PANTHER" id="PTHR39401:SF1">
    <property type="entry name" value="SNOAL-LIKE DOMAIN-CONTAINING PROTEIN"/>
    <property type="match status" value="1"/>
</dbReference>
<protein>
    <recommendedName>
        <fullName evidence="3">SnoaL-like domain-containing protein</fullName>
    </recommendedName>
</protein>
<evidence type="ECO:0000313" key="2">
    <source>
        <dbReference type="Proteomes" id="UP001304895"/>
    </source>
</evidence>
<reference evidence="1" key="1">
    <citation type="journal article" date="2023" name="Mol. Phylogenet. Evol.">
        <title>Genome-scale phylogeny and comparative genomics of the fungal order Sordariales.</title>
        <authorList>
            <person name="Hensen N."/>
            <person name="Bonometti L."/>
            <person name="Westerberg I."/>
            <person name="Brannstrom I.O."/>
            <person name="Guillou S."/>
            <person name="Cros-Aarteil S."/>
            <person name="Calhoun S."/>
            <person name="Haridas S."/>
            <person name="Kuo A."/>
            <person name="Mondo S."/>
            <person name="Pangilinan J."/>
            <person name="Riley R."/>
            <person name="LaButti K."/>
            <person name="Andreopoulos B."/>
            <person name="Lipzen A."/>
            <person name="Chen C."/>
            <person name="Yan M."/>
            <person name="Daum C."/>
            <person name="Ng V."/>
            <person name="Clum A."/>
            <person name="Steindorff A."/>
            <person name="Ohm R.A."/>
            <person name="Martin F."/>
            <person name="Silar P."/>
            <person name="Natvig D.O."/>
            <person name="Lalanne C."/>
            <person name="Gautier V."/>
            <person name="Ament-Velasquez S.L."/>
            <person name="Kruys A."/>
            <person name="Hutchinson M.I."/>
            <person name="Powell A.J."/>
            <person name="Barry K."/>
            <person name="Miller A.N."/>
            <person name="Grigoriev I.V."/>
            <person name="Debuchy R."/>
            <person name="Gladieux P."/>
            <person name="Hiltunen Thoren M."/>
            <person name="Johannesson H."/>
        </authorList>
    </citation>
    <scope>NUCLEOTIDE SEQUENCE</scope>
    <source>
        <strain evidence="1">CBS 123565</strain>
    </source>
</reference>
<dbReference type="Gene3D" id="3.10.450.50">
    <property type="match status" value="1"/>
</dbReference>
<dbReference type="Proteomes" id="UP001304895">
    <property type="component" value="Unassembled WGS sequence"/>
</dbReference>